<dbReference type="Pfam" id="PF03484">
    <property type="entry name" value="B5"/>
    <property type="match status" value="1"/>
</dbReference>
<dbReference type="SMART" id="SM00874">
    <property type="entry name" value="B5"/>
    <property type="match status" value="1"/>
</dbReference>
<dbReference type="EMBL" id="CP002452">
    <property type="protein sequence ID" value="ADV45599.1"/>
    <property type="molecule type" value="Genomic_DNA"/>
</dbReference>
<dbReference type="InterPro" id="IPR009061">
    <property type="entry name" value="DNA-bd_dom_put_sf"/>
</dbReference>
<dbReference type="Proteomes" id="UP000008633">
    <property type="component" value="Chromosome"/>
</dbReference>
<feature type="domain" description="FDX-ACB" evidence="18">
    <location>
        <begin position="686"/>
        <end position="778"/>
    </location>
</feature>
<gene>
    <name evidence="15" type="primary">pheT</name>
    <name evidence="20" type="ordered locus">Nitsa_0328</name>
</gene>
<evidence type="ECO:0000256" key="10">
    <source>
        <dbReference type="ARBA" id="ARBA00022842"/>
    </source>
</evidence>
<dbReference type="SUPFAM" id="SSF46955">
    <property type="entry name" value="Putative DNA-binding domain"/>
    <property type="match status" value="1"/>
</dbReference>
<feature type="binding site" evidence="15">
    <location>
        <position position="454"/>
    </location>
    <ligand>
        <name>Mg(2+)</name>
        <dbReference type="ChEBI" id="CHEBI:18420"/>
        <note>shared with alpha subunit</note>
    </ligand>
</feature>
<keyword evidence="7 15" id="KW-0479">Metal-binding</keyword>
<dbReference type="RefSeq" id="WP_013553295.1">
    <property type="nucleotide sequence ID" value="NC_014935.1"/>
</dbReference>
<evidence type="ECO:0000256" key="1">
    <source>
        <dbReference type="ARBA" id="ARBA00004496"/>
    </source>
</evidence>
<dbReference type="InterPro" id="IPR005147">
    <property type="entry name" value="tRNA_synthase_B5-dom"/>
</dbReference>
<dbReference type="Pfam" id="PF17759">
    <property type="entry name" value="tRNA_synthFbeta"/>
    <property type="match status" value="1"/>
</dbReference>
<dbReference type="GO" id="GO:0004826">
    <property type="term" value="F:phenylalanine-tRNA ligase activity"/>
    <property type="evidence" value="ECO:0007669"/>
    <property type="project" value="UniProtKB-UniRule"/>
</dbReference>
<dbReference type="InterPro" id="IPR033714">
    <property type="entry name" value="tRNA_bind_bactPheRS"/>
</dbReference>
<dbReference type="GO" id="GO:0000049">
    <property type="term" value="F:tRNA binding"/>
    <property type="evidence" value="ECO:0007669"/>
    <property type="project" value="UniProtKB-UniRule"/>
</dbReference>
<dbReference type="Gene3D" id="3.30.70.380">
    <property type="entry name" value="Ferrodoxin-fold anticodon-binding domain"/>
    <property type="match status" value="1"/>
</dbReference>
<evidence type="ECO:0000256" key="15">
    <source>
        <dbReference type="HAMAP-Rule" id="MF_00283"/>
    </source>
</evidence>
<dbReference type="GO" id="GO:0005524">
    <property type="term" value="F:ATP binding"/>
    <property type="evidence" value="ECO:0007669"/>
    <property type="project" value="UniProtKB-UniRule"/>
</dbReference>
<dbReference type="SUPFAM" id="SSF54991">
    <property type="entry name" value="Anticodon-binding domain of PheRS"/>
    <property type="match status" value="1"/>
</dbReference>
<evidence type="ECO:0000256" key="7">
    <source>
        <dbReference type="ARBA" id="ARBA00022723"/>
    </source>
</evidence>
<dbReference type="GO" id="GO:0000287">
    <property type="term" value="F:magnesium ion binding"/>
    <property type="evidence" value="ECO:0007669"/>
    <property type="project" value="UniProtKB-UniRule"/>
</dbReference>
<dbReference type="NCBIfam" id="TIGR00472">
    <property type="entry name" value="pheT_bact"/>
    <property type="match status" value="1"/>
</dbReference>
<evidence type="ECO:0000313" key="20">
    <source>
        <dbReference type="EMBL" id="ADV45599.1"/>
    </source>
</evidence>
<dbReference type="InterPro" id="IPR004532">
    <property type="entry name" value="Phe-tRNA-ligase_IIc_bsu_bact"/>
</dbReference>
<keyword evidence="10 15" id="KW-0460">Magnesium</keyword>
<dbReference type="Gene3D" id="3.30.56.10">
    <property type="match status" value="2"/>
</dbReference>
<dbReference type="EC" id="6.1.1.20" evidence="15"/>
<sequence length="778" mass="86595">MIVTRRWLEEYIDLEGISDQALHDTFNSIGLEVDSMQRHTMPEKVVVGRILSCEKHPDADKLNLCSVDVGADAPLQIVCGAANVREAEYVAVATVGAVLPGDFAIKPAKLRGVESFGMICSSSELGLPEMGKGIIILDKSIGELVPGKPLRDYPDFNDTVIELELTANRGDCLSIRGVARDLSAALDRPLVAQPQPKPETLPLGIARIVDLHTHGQIEAELLYDYVEKEALRLPLLIELRLAYVDAWSESPLASHLAYATHATGVILRAYDAGRLRDGEGRVPLELEETAPGLVEVRSAGRLLSVVGVTASAEFTADDESRELLLEASYIDPERLVPAVAAAEVKPDALYYRSSRGSEPEIDLGMDRLMAECSRDGECRVSKTPLRIETDYEARTLAVDTARLNAVIGQEIPLGTVHTILKRLGFTIHGGDKERFGVTIPRWRHDIRNIQDIAEEILRIVGINNIEAKPLAFTEANRLTESAKRFRIRRDLRQEAVAAGFYEAVTYAFADRKKLEAYGFPVVEASKELLNPIVEEFNTLRSTLTINLLEAAQRNVSYGKRRIPLFEIGSVFDRERREREKMTLLWSGDAEEPDVGNQGKPPRIDFALFVRKLGSILGEYEMTECRESNGLIHPYQSATILLHGQEAGWVSKLHPSVAEAFGLEETFLAELDFDALIPPHIDAQPVSNFQGTFKDLSLLVEKELPYGKMKKALESLEEPLLKRFFPIDRYEDEQLGERKSMTLRFFLQSDEGTLSDEVIEGVMARILETLQSRCGAELR</sequence>
<comment type="subcellular location">
    <subcellularLocation>
        <location evidence="1 15">Cytoplasm</location>
    </subcellularLocation>
</comment>
<evidence type="ECO:0000259" key="17">
    <source>
        <dbReference type="PROSITE" id="PS50886"/>
    </source>
</evidence>
<dbReference type="InterPro" id="IPR012340">
    <property type="entry name" value="NA-bd_OB-fold"/>
</dbReference>
<keyword evidence="9 15" id="KW-0067">ATP-binding</keyword>
<dbReference type="FunFam" id="2.40.50.140:FF:000045">
    <property type="entry name" value="Phenylalanine--tRNA ligase beta subunit"/>
    <property type="match status" value="1"/>
</dbReference>
<evidence type="ECO:0000256" key="11">
    <source>
        <dbReference type="ARBA" id="ARBA00022884"/>
    </source>
</evidence>
<evidence type="ECO:0000256" key="14">
    <source>
        <dbReference type="ARBA" id="ARBA00049255"/>
    </source>
</evidence>
<dbReference type="Gene3D" id="2.40.50.140">
    <property type="entry name" value="Nucleic acid-binding proteins"/>
    <property type="match status" value="1"/>
</dbReference>
<dbReference type="InterPro" id="IPR036690">
    <property type="entry name" value="Fdx_antiC-bd_sf"/>
</dbReference>
<reference evidence="21" key="2">
    <citation type="submission" date="2011-01" db="EMBL/GenBank/DDBJ databases">
        <title>The complete genome of Nitratifractor salsuginis DSM 16511.</title>
        <authorList>
            <consortium name="US DOE Joint Genome Institute (JGI-PGF)"/>
            <person name="Lucas S."/>
            <person name="Copeland A."/>
            <person name="Lapidus A."/>
            <person name="Bruce D."/>
            <person name="Goodwin L."/>
            <person name="Pitluck S."/>
            <person name="Kyrpides N."/>
            <person name="Mavromatis K."/>
            <person name="Ivanova N."/>
            <person name="Mikhailova N."/>
            <person name="Zeytun A."/>
            <person name="Detter J.C."/>
            <person name="Tapia R."/>
            <person name="Han C."/>
            <person name="Land M."/>
            <person name="Hauser L."/>
            <person name="Markowitz V."/>
            <person name="Cheng J.-F."/>
            <person name="Hugenholtz P."/>
            <person name="Woyke T."/>
            <person name="Wu D."/>
            <person name="Tindall B."/>
            <person name="Schuetze A."/>
            <person name="Brambilla E."/>
            <person name="Klenk H.-P."/>
            <person name="Eisen J.A."/>
        </authorList>
    </citation>
    <scope>NUCLEOTIDE SEQUENCE [LARGE SCALE GENOMIC DNA]</scope>
    <source>
        <strain evidence="21">DSM 16511 / JCM 12458 / E9I37-1</strain>
    </source>
</reference>
<feature type="domain" description="TRNA-binding" evidence="17">
    <location>
        <begin position="39"/>
        <end position="151"/>
    </location>
</feature>
<dbReference type="STRING" id="749222.Nitsa_0328"/>
<name>E6WZU1_NITSE</name>
<evidence type="ECO:0000256" key="8">
    <source>
        <dbReference type="ARBA" id="ARBA00022741"/>
    </source>
</evidence>
<dbReference type="OrthoDB" id="9805455at2"/>
<dbReference type="GO" id="GO:0009328">
    <property type="term" value="C:phenylalanine-tRNA ligase complex"/>
    <property type="evidence" value="ECO:0007669"/>
    <property type="project" value="TreeGrafter"/>
</dbReference>
<dbReference type="InterPro" id="IPR045060">
    <property type="entry name" value="Phe-tRNA-ligase_IIc_bsu"/>
</dbReference>
<accession>E6WZU1</accession>
<dbReference type="CDD" id="cd00769">
    <property type="entry name" value="PheRS_beta_core"/>
    <property type="match status" value="1"/>
</dbReference>
<evidence type="ECO:0000256" key="4">
    <source>
        <dbReference type="ARBA" id="ARBA00022490"/>
    </source>
</evidence>
<dbReference type="InterPro" id="IPR041616">
    <property type="entry name" value="PheRS_beta_core"/>
</dbReference>
<feature type="binding site" evidence="15">
    <location>
        <position position="451"/>
    </location>
    <ligand>
        <name>Mg(2+)</name>
        <dbReference type="ChEBI" id="CHEBI:18420"/>
        <note>shared with alpha subunit</note>
    </ligand>
</feature>
<dbReference type="InterPro" id="IPR045864">
    <property type="entry name" value="aa-tRNA-synth_II/BPL/LPL"/>
</dbReference>
<dbReference type="AlphaFoldDB" id="E6WZU1"/>
<dbReference type="NCBIfam" id="NF045760">
    <property type="entry name" value="YtpR"/>
    <property type="match status" value="1"/>
</dbReference>
<dbReference type="PROSITE" id="PS50886">
    <property type="entry name" value="TRBD"/>
    <property type="match status" value="1"/>
</dbReference>
<comment type="catalytic activity">
    <reaction evidence="14 15">
        <text>tRNA(Phe) + L-phenylalanine + ATP = L-phenylalanyl-tRNA(Phe) + AMP + diphosphate + H(+)</text>
        <dbReference type="Rhea" id="RHEA:19413"/>
        <dbReference type="Rhea" id="RHEA-COMP:9668"/>
        <dbReference type="Rhea" id="RHEA-COMP:9699"/>
        <dbReference type="ChEBI" id="CHEBI:15378"/>
        <dbReference type="ChEBI" id="CHEBI:30616"/>
        <dbReference type="ChEBI" id="CHEBI:33019"/>
        <dbReference type="ChEBI" id="CHEBI:58095"/>
        <dbReference type="ChEBI" id="CHEBI:78442"/>
        <dbReference type="ChEBI" id="CHEBI:78531"/>
        <dbReference type="ChEBI" id="CHEBI:456215"/>
        <dbReference type="EC" id="6.1.1.20"/>
    </reaction>
</comment>
<dbReference type="PANTHER" id="PTHR10947:SF0">
    <property type="entry name" value="PHENYLALANINE--TRNA LIGASE BETA SUBUNIT"/>
    <property type="match status" value="1"/>
</dbReference>
<evidence type="ECO:0000256" key="3">
    <source>
        <dbReference type="ARBA" id="ARBA00011209"/>
    </source>
</evidence>
<dbReference type="PROSITE" id="PS51483">
    <property type="entry name" value="B5"/>
    <property type="match status" value="1"/>
</dbReference>
<dbReference type="SUPFAM" id="SSF56037">
    <property type="entry name" value="PheT/TilS domain"/>
    <property type="match status" value="1"/>
</dbReference>
<dbReference type="Pfam" id="PF01588">
    <property type="entry name" value="tRNA_bind"/>
    <property type="match status" value="1"/>
</dbReference>
<feature type="binding site" evidence="15">
    <location>
        <position position="455"/>
    </location>
    <ligand>
        <name>Mg(2+)</name>
        <dbReference type="ChEBI" id="CHEBI:18420"/>
        <note>shared with alpha subunit</note>
    </ligand>
</feature>
<keyword evidence="13 15" id="KW-0030">Aminoacyl-tRNA synthetase</keyword>
<organism evidence="20 21">
    <name type="scientific">Nitratifractor salsuginis (strain DSM 16511 / JCM 12458 / E9I37-1)</name>
    <dbReference type="NCBI Taxonomy" id="749222"/>
    <lineage>
        <taxon>Bacteria</taxon>
        <taxon>Pseudomonadati</taxon>
        <taxon>Campylobacterota</taxon>
        <taxon>Epsilonproteobacteria</taxon>
        <taxon>Campylobacterales</taxon>
        <taxon>Sulfurovaceae</taxon>
        <taxon>Nitratifractor</taxon>
    </lineage>
</organism>
<dbReference type="InterPro" id="IPR005121">
    <property type="entry name" value="Fdx_antiC-bd"/>
</dbReference>
<dbReference type="KEGG" id="nsa:Nitsa_0328"/>
<evidence type="ECO:0000313" key="21">
    <source>
        <dbReference type="Proteomes" id="UP000008633"/>
    </source>
</evidence>
<dbReference type="SUPFAM" id="SSF55681">
    <property type="entry name" value="Class II aaRS and biotin synthetases"/>
    <property type="match status" value="1"/>
</dbReference>
<dbReference type="PROSITE" id="PS51447">
    <property type="entry name" value="FDX_ACB"/>
    <property type="match status" value="1"/>
</dbReference>
<evidence type="ECO:0000256" key="5">
    <source>
        <dbReference type="ARBA" id="ARBA00022555"/>
    </source>
</evidence>
<evidence type="ECO:0000256" key="9">
    <source>
        <dbReference type="ARBA" id="ARBA00022840"/>
    </source>
</evidence>
<feature type="binding site" evidence="15">
    <location>
        <position position="445"/>
    </location>
    <ligand>
        <name>Mg(2+)</name>
        <dbReference type="ChEBI" id="CHEBI:18420"/>
        <note>shared with alpha subunit</note>
    </ligand>
</feature>
<protein>
    <recommendedName>
        <fullName evidence="15">Phenylalanine--tRNA ligase beta subunit</fullName>
        <ecNumber evidence="15">6.1.1.20</ecNumber>
    </recommendedName>
    <alternativeName>
        <fullName evidence="15">Phenylalanyl-tRNA synthetase beta subunit</fullName>
        <shortName evidence="15">PheRS</shortName>
    </alternativeName>
</protein>
<comment type="cofactor">
    <cofactor evidence="15">
        <name>Mg(2+)</name>
        <dbReference type="ChEBI" id="CHEBI:18420"/>
    </cofactor>
    <text evidence="15">Binds 2 magnesium ions per tetramer.</text>
</comment>
<dbReference type="InterPro" id="IPR002547">
    <property type="entry name" value="tRNA-bd_dom"/>
</dbReference>
<keyword evidence="4 15" id="KW-0963">Cytoplasm</keyword>
<evidence type="ECO:0000256" key="13">
    <source>
        <dbReference type="ARBA" id="ARBA00023146"/>
    </source>
</evidence>
<dbReference type="SMART" id="SM00896">
    <property type="entry name" value="FDX-ACB"/>
    <property type="match status" value="1"/>
</dbReference>
<dbReference type="eggNOG" id="COG0072">
    <property type="taxonomic scope" value="Bacteria"/>
</dbReference>
<comment type="similarity">
    <text evidence="2 15">Belongs to the phenylalanyl-tRNA synthetase beta subunit family. Type 1 subfamily.</text>
</comment>
<reference evidence="20 21" key="1">
    <citation type="journal article" date="2011" name="Stand. Genomic Sci.">
        <title>Complete genome sequence of Nitratifractor salsuginis type strain (E9I37-1).</title>
        <authorList>
            <person name="Anderson I."/>
            <person name="Sikorski J."/>
            <person name="Zeytun A."/>
            <person name="Nolan M."/>
            <person name="Lapidus A."/>
            <person name="Lucas S."/>
            <person name="Hammon N."/>
            <person name="Deshpande S."/>
            <person name="Cheng J.F."/>
            <person name="Tapia R."/>
            <person name="Han C."/>
            <person name="Goodwin L."/>
            <person name="Pitluck S."/>
            <person name="Liolios K."/>
            <person name="Pagani I."/>
            <person name="Ivanova N."/>
            <person name="Huntemann M."/>
            <person name="Mavromatis K."/>
            <person name="Ovchinikova G."/>
            <person name="Pati A."/>
            <person name="Chen A."/>
            <person name="Palaniappan K."/>
            <person name="Land M."/>
            <person name="Hauser L."/>
            <person name="Brambilla E.M."/>
            <person name="Ngatchou-Djao O.D."/>
            <person name="Rohde M."/>
            <person name="Tindall B.J."/>
            <person name="Goker M."/>
            <person name="Detter J.C."/>
            <person name="Woyke T."/>
            <person name="Bristow J."/>
            <person name="Eisen J.A."/>
            <person name="Markowitz V."/>
            <person name="Hugenholtz P."/>
            <person name="Klenk H.P."/>
            <person name="Kyrpides N.C."/>
        </authorList>
    </citation>
    <scope>NUCLEOTIDE SEQUENCE [LARGE SCALE GENOMIC DNA]</scope>
    <source>
        <strain evidence="21">DSM 16511 / JCM 12458 / E9I37-1</strain>
    </source>
</reference>
<keyword evidence="8 15" id="KW-0547">Nucleotide-binding</keyword>
<keyword evidence="11 16" id="KW-0694">RNA-binding</keyword>
<feature type="domain" description="B5" evidence="19">
    <location>
        <begin position="391"/>
        <end position="467"/>
    </location>
</feature>
<dbReference type="HAMAP" id="MF_00283">
    <property type="entry name" value="Phe_tRNA_synth_beta1"/>
    <property type="match status" value="1"/>
</dbReference>
<evidence type="ECO:0000256" key="12">
    <source>
        <dbReference type="ARBA" id="ARBA00022917"/>
    </source>
</evidence>
<dbReference type="eggNOG" id="COG0073">
    <property type="taxonomic scope" value="Bacteria"/>
</dbReference>
<dbReference type="HOGENOM" id="CLU_016891_2_1_7"/>
<dbReference type="CDD" id="cd02796">
    <property type="entry name" value="tRNA_bind_bactPheRS"/>
    <property type="match status" value="1"/>
</dbReference>
<evidence type="ECO:0000259" key="19">
    <source>
        <dbReference type="PROSITE" id="PS51483"/>
    </source>
</evidence>
<evidence type="ECO:0000256" key="6">
    <source>
        <dbReference type="ARBA" id="ARBA00022598"/>
    </source>
</evidence>
<evidence type="ECO:0000256" key="16">
    <source>
        <dbReference type="PROSITE-ProRule" id="PRU00209"/>
    </source>
</evidence>
<evidence type="ECO:0000256" key="2">
    <source>
        <dbReference type="ARBA" id="ARBA00008653"/>
    </source>
</evidence>
<keyword evidence="12 15" id="KW-0648">Protein biosynthesis</keyword>
<dbReference type="GO" id="GO:0006432">
    <property type="term" value="P:phenylalanyl-tRNA aminoacylation"/>
    <property type="evidence" value="ECO:0007669"/>
    <property type="project" value="UniProtKB-UniRule"/>
</dbReference>
<comment type="subunit">
    <text evidence="3 15">Tetramer of two alpha and two beta subunits.</text>
</comment>
<dbReference type="Gene3D" id="3.30.930.10">
    <property type="entry name" value="Bira Bifunctional Protein, Domain 2"/>
    <property type="match status" value="1"/>
</dbReference>
<keyword evidence="6 15" id="KW-0436">Ligase</keyword>
<dbReference type="SUPFAM" id="SSF50249">
    <property type="entry name" value="Nucleic acid-binding proteins"/>
    <property type="match status" value="1"/>
</dbReference>
<dbReference type="Pfam" id="PF03147">
    <property type="entry name" value="FDX-ACB"/>
    <property type="match status" value="1"/>
</dbReference>
<proteinExistence type="inferred from homology"/>
<keyword evidence="5 16" id="KW-0820">tRNA-binding</keyword>
<dbReference type="PANTHER" id="PTHR10947">
    <property type="entry name" value="PHENYLALANYL-TRNA SYNTHETASE BETA CHAIN AND LEUCINE-RICH REPEAT-CONTAINING PROTEIN 47"/>
    <property type="match status" value="1"/>
</dbReference>
<evidence type="ECO:0000259" key="18">
    <source>
        <dbReference type="PROSITE" id="PS51447"/>
    </source>
</evidence>
<keyword evidence="21" id="KW-1185">Reference proteome</keyword>